<dbReference type="Gene3D" id="1.25.40.10">
    <property type="entry name" value="Tetratricopeptide repeat domain"/>
    <property type="match status" value="1"/>
</dbReference>
<dbReference type="AlphaFoldDB" id="A0A2K4ZCB6"/>
<dbReference type="OrthoDB" id="1895216at2"/>
<proteinExistence type="predicted"/>
<accession>A0A2K4ZCB6</accession>
<dbReference type="Proteomes" id="UP000236311">
    <property type="component" value="Unassembled WGS sequence"/>
</dbReference>
<sequence>MRVSVCVGNYAKTAYEIPGVGVKVFCMEELCCCMKENAFLLDLSLLNDELLRWIEQECGLRELAKALHFLVHKQGSLSGFVTTVLRYVGFYGEEIICETEQVLKQGAGLSGIEKRKSQIDYLVKKKKYKPALNEYDELLKQWQEQETQSGVQPPAREFLAKIWHNKGVACTGLMLYDAAAECFQRACELDEKEEYRGAYLAAMRMLLPEKEYVDFAAEHGELYRHTLELEKRLEQYTGEWEVQPDYLRLYNRRELRNSGDHLRYHEESRRVIQALKDSYRREV</sequence>
<reference evidence="1 2" key="1">
    <citation type="submission" date="2018-01" db="EMBL/GenBank/DDBJ databases">
        <authorList>
            <person name="Gaut B.S."/>
            <person name="Morton B.R."/>
            <person name="Clegg M.T."/>
            <person name="Duvall M.R."/>
        </authorList>
    </citation>
    <scope>NUCLEOTIDE SEQUENCE [LARGE SCALE GENOMIC DNA]</scope>
    <source>
        <strain evidence="1">GP69</strain>
    </source>
</reference>
<dbReference type="RefSeq" id="WP_103238204.1">
    <property type="nucleotide sequence ID" value="NZ_JANJZD010000003.1"/>
</dbReference>
<evidence type="ECO:0000313" key="2">
    <source>
        <dbReference type="Proteomes" id="UP000236311"/>
    </source>
</evidence>
<name>A0A2K4ZCB6_9FIRM</name>
<organism evidence="1 2">
    <name type="scientific">Acetatifactor muris</name>
    <dbReference type="NCBI Taxonomy" id="879566"/>
    <lineage>
        <taxon>Bacteria</taxon>
        <taxon>Bacillati</taxon>
        <taxon>Bacillota</taxon>
        <taxon>Clostridia</taxon>
        <taxon>Lachnospirales</taxon>
        <taxon>Lachnospiraceae</taxon>
        <taxon>Acetatifactor</taxon>
    </lineage>
</organism>
<dbReference type="EMBL" id="OFSM01000003">
    <property type="protein sequence ID" value="SOY28108.1"/>
    <property type="molecule type" value="Genomic_DNA"/>
</dbReference>
<dbReference type="SMART" id="SM00028">
    <property type="entry name" value="TPR"/>
    <property type="match status" value="1"/>
</dbReference>
<dbReference type="SUPFAM" id="SSF48452">
    <property type="entry name" value="TPR-like"/>
    <property type="match status" value="1"/>
</dbReference>
<keyword evidence="2" id="KW-1185">Reference proteome</keyword>
<protein>
    <recommendedName>
        <fullName evidence="3">Tetratricopeptide repeat protein</fullName>
    </recommendedName>
</protein>
<dbReference type="InterPro" id="IPR019734">
    <property type="entry name" value="TPR_rpt"/>
</dbReference>
<evidence type="ECO:0000313" key="1">
    <source>
        <dbReference type="EMBL" id="SOY28108.1"/>
    </source>
</evidence>
<evidence type="ECO:0008006" key="3">
    <source>
        <dbReference type="Google" id="ProtNLM"/>
    </source>
</evidence>
<dbReference type="InterPro" id="IPR011990">
    <property type="entry name" value="TPR-like_helical_dom_sf"/>
</dbReference>
<gene>
    <name evidence="1" type="ORF">AMURIS_00816</name>
</gene>